<accession>A0A182EYR8</accession>
<evidence type="ECO:0000313" key="1">
    <source>
        <dbReference type="EMBL" id="VDN01108.1"/>
    </source>
</evidence>
<dbReference type="EMBL" id="UYRW01014670">
    <property type="protein sequence ID" value="VDN01108.1"/>
    <property type="molecule type" value="Genomic_DNA"/>
</dbReference>
<reference evidence="3" key="1">
    <citation type="submission" date="2016-06" db="UniProtKB">
        <authorList>
            <consortium name="WormBaseParasite"/>
        </authorList>
    </citation>
    <scope>IDENTIFICATION</scope>
</reference>
<gene>
    <name evidence="1" type="ORF">NOO_LOCUS13326</name>
</gene>
<keyword evidence="2" id="KW-1185">Reference proteome</keyword>
<proteinExistence type="predicted"/>
<dbReference type="WBParaSite" id="nOo.2.0.1.t13326-RA">
    <property type="protein sequence ID" value="nOo.2.0.1.t13326-RA"/>
    <property type="gene ID" value="nOo.2.0.1.g13326"/>
</dbReference>
<protein>
    <submittedName>
        <fullName evidence="3">Transposase</fullName>
    </submittedName>
</protein>
<dbReference type="Proteomes" id="UP000271087">
    <property type="component" value="Unassembled WGS sequence"/>
</dbReference>
<organism evidence="3">
    <name type="scientific">Onchocerca ochengi</name>
    <name type="common">Filarial nematode worm</name>
    <dbReference type="NCBI Taxonomy" id="42157"/>
    <lineage>
        <taxon>Eukaryota</taxon>
        <taxon>Metazoa</taxon>
        <taxon>Ecdysozoa</taxon>
        <taxon>Nematoda</taxon>
        <taxon>Chromadorea</taxon>
        <taxon>Rhabditida</taxon>
        <taxon>Spirurina</taxon>
        <taxon>Spiruromorpha</taxon>
        <taxon>Filarioidea</taxon>
        <taxon>Onchocercidae</taxon>
        <taxon>Onchocerca</taxon>
    </lineage>
</organism>
<evidence type="ECO:0000313" key="2">
    <source>
        <dbReference type="Proteomes" id="UP000271087"/>
    </source>
</evidence>
<dbReference type="AlphaFoldDB" id="A0A182EYR8"/>
<evidence type="ECO:0000313" key="3">
    <source>
        <dbReference type="WBParaSite" id="nOo.2.0.1.t13326-RA"/>
    </source>
</evidence>
<name>A0A182EYR8_ONCOC</name>
<reference evidence="1 2" key="2">
    <citation type="submission" date="2018-08" db="EMBL/GenBank/DDBJ databases">
        <authorList>
            <person name="Laetsch R D."/>
            <person name="Stevens L."/>
            <person name="Kumar S."/>
            <person name="Blaxter L. M."/>
        </authorList>
    </citation>
    <scope>NUCLEOTIDE SEQUENCE [LARGE SCALE GENOMIC DNA]</scope>
</reference>
<dbReference type="OrthoDB" id="5870116at2759"/>
<sequence length="77" mass="9431">MEEFLSCEGYDMEKHDIKGIMWRRCIRMNYRTYKKALRRAIGLRERIKKELTSPRAVERRIPHENERVLLNEPDTPR</sequence>